<evidence type="ECO:0000313" key="3">
    <source>
        <dbReference type="Proteomes" id="UP001321473"/>
    </source>
</evidence>
<evidence type="ECO:0000256" key="1">
    <source>
        <dbReference type="SAM" id="MobiDB-lite"/>
    </source>
</evidence>
<protein>
    <submittedName>
        <fullName evidence="2">Uncharacterized protein</fullName>
    </submittedName>
</protein>
<dbReference type="EMBL" id="JARKHS020019451">
    <property type="protein sequence ID" value="KAK8771682.1"/>
    <property type="molecule type" value="Genomic_DNA"/>
</dbReference>
<keyword evidence="3" id="KW-1185">Reference proteome</keyword>
<dbReference type="AlphaFoldDB" id="A0AAQ4EAR9"/>
<name>A0AAQ4EAR9_AMBAM</name>
<feature type="region of interest" description="Disordered" evidence="1">
    <location>
        <begin position="1"/>
        <end position="20"/>
    </location>
</feature>
<gene>
    <name evidence="2" type="ORF">V5799_025076</name>
</gene>
<organism evidence="2 3">
    <name type="scientific">Amblyomma americanum</name>
    <name type="common">Lone star tick</name>
    <dbReference type="NCBI Taxonomy" id="6943"/>
    <lineage>
        <taxon>Eukaryota</taxon>
        <taxon>Metazoa</taxon>
        <taxon>Ecdysozoa</taxon>
        <taxon>Arthropoda</taxon>
        <taxon>Chelicerata</taxon>
        <taxon>Arachnida</taxon>
        <taxon>Acari</taxon>
        <taxon>Parasitiformes</taxon>
        <taxon>Ixodida</taxon>
        <taxon>Ixodoidea</taxon>
        <taxon>Ixodidae</taxon>
        <taxon>Amblyomminae</taxon>
        <taxon>Amblyomma</taxon>
    </lineage>
</organism>
<evidence type="ECO:0000313" key="2">
    <source>
        <dbReference type="EMBL" id="KAK8771682.1"/>
    </source>
</evidence>
<proteinExistence type="predicted"/>
<dbReference type="Proteomes" id="UP001321473">
    <property type="component" value="Unassembled WGS sequence"/>
</dbReference>
<reference evidence="2 3" key="1">
    <citation type="journal article" date="2023" name="Arcadia Sci">
        <title>De novo assembly of a long-read Amblyomma americanum tick genome.</title>
        <authorList>
            <person name="Chou S."/>
            <person name="Poskanzer K.E."/>
            <person name="Rollins M."/>
            <person name="Thuy-Boun P.S."/>
        </authorList>
    </citation>
    <scope>NUCLEOTIDE SEQUENCE [LARGE SCALE GENOMIC DNA]</scope>
    <source>
        <strain evidence="2">F_SG_1</strain>
        <tissue evidence="2">Salivary glands</tissue>
    </source>
</reference>
<sequence>MPGADLKHAPSRRRGSGGVSDLELWCKRSSDPAFLCSVITAFTLDILVEVRGSAPHARDPSKKPGLQPA</sequence>
<accession>A0AAQ4EAR9</accession>
<comment type="caution">
    <text evidence="2">The sequence shown here is derived from an EMBL/GenBank/DDBJ whole genome shotgun (WGS) entry which is preliminary data.</text>
</comment>